<comment type="caution">
    <text evidence="1">The sequence shown here is derived from an EMBL/GenBank/DDBJ whole genome shotgun (WGS) entry which is preliminary data.</text>
</comment>
<evidence type="ECO:0000313" key="2">
    <source>
        <dbReference type="Proteomes" id="UP000025947"/>
    </source>
</evidence>
<dbReference type="EMBL" id="JLXW01000008">
    <property type="protein sequence ID" value="KBZ62056.1"/>
    <property type="molecule type" value="Genomic_DNA"/>
</dbReference>
<accession>A0A051U0D8</accession>
<keyword evidence="2" id="KW-1185">Reference proteome</keyword>
<dbReference type="Proteomes" id="UP000025947">
    <property type="component" value="Unassembled WGS sequence"/>
</dbReference>
<reference evidence="1 2" key="1">
    <citation type="submission" date="2014-04" db="EMBL/GenBank/DDBJ databases">
        <title>The Genome Sequence of Mycobacterium tuberculosis TKK-01-0051.</title>
        <authorList>
            <consortium name="The Broad Institute Genomics Platform"/>
            <consortium name="The Broad Institute Genome Sequencing Center for Infectious Disease"/>
            <person name="Earl A.M."/>
            <person name="Cohen K."/>
            <person name="Pym A."/>
            <person name="Bishai W."/>
            <person name="Maharaj K."/>
            <person name="Desjardins C."/>
            <person name="Abeel T."/>
            <person name="Young S."/>
            <person name="Zeng Q."/>
            <person name="Gargeya S."/>
            <person name="Abouelleil A."/>
            <person name="Alvarado L."/>
            <person name="Chapman S.B."/>
            <person name="Gainer-Dewar J."/>
            <person name="Goldberg J."/>
            <person name="Griggs A."/>
            <person name="Gujja S."/>
            <person name="Hansen M."/>
            <person name="Howarth C."/>
            <person name="Imamovic A."/>
            <person name="Larimer J."/>
            <person name="Murphy C."/>
            <person name="Naylor J."/>
            <person name="Pearson M."/>
            <person name="Poon T.W."/>
            <person name="Priest M."/>
            <person name="Roberts A."/>
            <person name="Saif S."/>
            <person name="Shea T."/>
            <person name="Sykes S."/>
            <person name="Wortman J."/>
            <person name="Nusbaum C."/>
            <person name="Birren B."/>
        </authorList>
    </citation>
    <scope>NUCLEOTIDE SEQUENCE [LARGE SCALE GENOMIC DNA]</scope>
    <source>
        <strain evidence="1 2">TKK-01-0051</strain>
    </source>
</reference>
<dbReference type="HOGENOM" id="CLU_3404456_0_0_11"/>
<proteinExistence type="predicted"/>
<gene>
    <name evidence="1" type="ORF">K875_02977</name>
</gene>
<sequence length="30" mass="3248">MMRCLTSAKNPKSDLYPTQSAAAALLTARH</sequence>
<organism evidence="1 2">
    <name type="scientific">Mycobacterium [tuberculosis] TKK-01-0051</name>
    <dbReference type="NCBI Taxonomy" id="1324261"/>
    <lineage>
        <taxon>Bacteria</taxon>
        <taxon>Bacillati</taxon>
        <taxon>Actinomycetota</taxon>
        <taxon>Actinomycetes</taxon>
        <taxon>Mycobacteriales</taxon>
        <taxon>Mycobacteriaceae</taxon>
        <taxon>Mycobacterium</taxon>
        <taxon>Mycobacterium avium complex (MAC)</taxon>
    </lineage>
</organism>
<protein>
    <submittedName>
        <fullName evidence="1">Uncharacterized protein</fullName>
    </submittedName>
</protein>
<evidence type="ECO:0000313" key="1">
    <source>
        <dbReference type="EMBL" id="KBZ62056.1"/>
    </source>
</evidence>
<name>A0A051U0D8_9MYCO</name>
<dbReference type="AlphaFoldDB" id="A0A051U0D8"/>